<dbReference type="GO" id="GO:0016787">
    <property type="term" value="F:hydrolase activity"/>
    <property type="evidence" value="ECO:0007669"/>
    <property type="project" value="InterPro"/>
</dbReference>
<evidence type="ECO:0000313" key="2">
    <source>
        <dbReference type="EMBL" id="CAA9288210.1"/>
    </source>
</evidence>
<name>A0A6J4JUT9_9BACT</name>
<sequence>MAEAGGMRRWVVPAEWVARGGLFAGAPEAGAARAVPLRGWRPLFDGATLNGWVVEDNKESWVVENGAIKCLGRGGGMLRSEQQFGDFALVGEFNVERGTNSGIFVRWSDIRDPVNTGVEVQVYDSAGKPNPSKHDSGALYDLVAPTRNTMRPAGQWNRIAILCQGPYIGVRLNGPTVSEMDLSRYTQARRNPDGSENKFRYALASLPRRGYIGLQNHGNVVSYRSLRVLPL</sequence>
<dbReference type="Gene3D" id="2.60.120.560">
    <property type="entry name" value="Exo-inulinase, domain 1"/>
    <property type="match status" value="1"/>
</dbReference>
<organism evidence="2">
    <name type="scientific">uncultured Armatimonadetes bacterium</name>
    <dbReference type="NCBI Taxonomy" id="157466"/>
    <lineage>
        <taxon>Bacteria</taxon>
        <taxon>Bacillati</taxon>
        <taxon>Armatimonadota</taxon>
        <taxon>environmental samples</taxon>
    </lineage>
</organism>
<protein>
    <recommendedName>
        <fullName evidence="1">3-keto-alpha-glucoside-1,2-lyase/3-keto-2-hydroxy-glucal hydratase domain-containing protein</fullName>
    </recommendedName>
</protein>
<dbReference type="AlphaFoldDB" id="A0A6J4JUT9"/>
<gene>
    <name evidence="2" type="ORF">AVDCRST_MAG63-4164</name>
</gene>
<reference evidence="2" key="1">
    <citation type="submission" date="2020-02" db="EMBL/GenBank/DDBJ databases">
        <authorList>
            <person name="Meier V. D."/>
        </authorList>
    </citation>
    <scope>NUCLEOTIDE SEQUENCE</scope>
    <source>
        <strain evidence="2">AVDCRST_MAG63</strain>
    </source>
</reference>
<dbReference type="Pfam" id="PF06439">
    <property type="entry name" value="3keto-disac_hyd"/>
    <property type="match status" value="1"/>
</dbReference>
<dbReference type="InterPro" id="IPR010496">
    <property type="entry name" value="AL/BT2_dom"/>
</dbReference>
<feature type="domain" description="3-keto-alpha-glucoside-1,2-lyase/3-keto-2-hydroxy-glucal hydratase" evidence="1">
    <location>
        <begin position="39"/>
        <end position="228"/>
    </location>
</feature>
<evidence type="ECO:0000259" key="1">
    <source>
        <dbReference type="Pfam" id="PF06439"/>
    </source>
</evidence>
<proteinExistence type="predicted"/>
<accession>A0A6J4JUT9</accession>
<dbReference type="EMBL" id="CADCTO010000572">
    <property type="protein sequence ID" value="CAA9288210.1"/>
    <property type="molecule type" value="Genomic_DNA"/>
</dbReference>